<reference evidence="1 2" key="1">
    <citation type="submission" date="2009-02" db="EMBL/GenBank/DDBJ databases">
        <title>Draft genome sequence of Clostridium asparagiforme (DSM 15981).</title>
        <authorList>
            <person name="Sudarsanam P."/>
            <person name="Ley R."/>
            <person name="Guruge J."/>
            <person name="Turnbaugh P.J."/>
            <person name="Mahowald M."/>
            <person name="Liep D."/>
            <person name="Gordon J."/>
        </authorList>
    </citation>
    <scope>NUCLEOTIDE SEQUENCE [LARGE SCALE GENOMIC DNA]</scope>
    <source>
        <strain evidence="1 2">DSM 15981</strain>
    </source>
</reference>
<proteinExistence type="predicted"/>
<evidence type="ECO:0000313" key="2">
    <source>
        <dbReference type="Proteomes" id="UP000004756"/>
    </source>
</evidence>
<dbReference type="Proteomes" id="UP000004756">
    <property type="component" value="Unassembled WGS sequence"/>
</dbReference>
<dbReference type="HOGENOM" id="CLU_3307077_0_0_9"/>
<dbReference type="EMBL" id="ACCJ01000160">
    <property type="protein sequence ID" value="EEG55233.1"/>
    <property type="molecule type" value="Genomic_DNA"/>
</dbReference>
<organism evidence="1 2">
    <name type="scientific">[Clostridium] asparagiforme DSM 15981</name>
    <dbReference type="NCBI Taxonomy" id="518636"/>
    <lineage>
        <taxon>Bacteria</taxon>
        <taxon>Bacillati</taxon>
        <taxon>Bacillota</taxon>
        <taxon>Clostridia</taxon>
        <taxon>Lachnospirales</taxon>
        <taxon>Lachnospiraceae</taxon>
        <taxon>Enterocloster</taxon>
    </lineage>
</organism>
<evidence type="ECO:0000313" key="1">
    <source>
        <dbReference type="EMBL" id="EEG55233.1"/>
    </source>
</evidence>
<gene>
    <name evidence="1" type="ORF">CLOSTASPAR_02675</name>
</gene>
<keyword evidence="2" id="KW-1185">Reference proteome</keyword>
<protein>
    <submittedName>
        <fullName evidence="1">Uncharacterized protein</fullName>
    </submittedName>
</protein>
<sequence length="39" mass="4329">MPVVHIIHNTAAFLQGKFNLKAGLPLFYGQGGTFYNHIL</sequence>
<name>C0D093_9FIRM</name>
<accession>C0D093</accession>
<comment type="caution">
    <text evidence="1">The sequence shown here is derived from an EMBL/GenBank/DDBJ whole genome shotgun (WGS) entry which is preliminary data.</text>
</comment>
<dbReference type="AlphaFoldDB" id="C0D093"/>